<reference evidence="1" key="1">
    <citation type="submission" date="2018-05" db="EMBL/GenBank/DDBJ databases">
        <authorList>
            <person name="Lanie J.A."/>
            <person name="Ng W.-L."/>
            <person name="Kazmierczak K.M."/>
            <person name="Andrzejewski T.M."/>
            <person name="Davidsen T.M."/>
            <person name="Wayne K.J."/>
            <person name="Tettelin H."/>
            <person name="Glass J.I."/>
            <person name="Rusch D."/>
            <person name="Podicherti R."/>
            <person name="Tsui H.-C.T."/>
            <person name="Winkler M.E."/>
        </authorList>
    </citation>
    <scope>NUCLEOTIDE SEQUENCE</scope>
</reference>
<proteinExistence type="predicted"/>
<protein>
    <submittedName>
        <fullName evidence="1">Uncharacterized protein</fullName>
    </submittedName>
</protein>
<organism evidence="1">
    <name type="scientific">marine metagenome</name>
    <dbReference type="NCBI Taxonomy" id="408172"/>
    <lineage>
        <taxon>unclassified sequences</taxon>
        <taxon>metagenomes</taxon>
        <taxon>ecological metagenomes</taxon>
    </lineage>
</organism>
<dbReference type="EMBL" id="UINC01217903">
    <property type="protein sequence ID" value="SVE44709.1"/>
    <property type="molecule type" value="Genomic_DNA"/>
</dbReference>
<accession>A0A383DK44</accession>
<sequence length="130" mass="14929">MSRAKEISLILIATVLVAEFTLTHLWPAIYFQSMYQKYYDSVVACQKAKESFQRTQEIPNDLARHLKRKLLLASKVELSSCNESEILKNKLTSNGIELSKLKVIYLEALEHKDISLGSLVASYEEEKKYD</sequence>
<gene>
    <name evidence="1" type="ORF">METZ01_LOCUS497563</name>
</gene>
<dbReference type="AlphaFoldDB" id="A0A383DK44"/>
<evidence type="ECO:0000313" key="1">
    <source>
        <dbReference type="EMBL" id="SVE44709.1"/>
    </source>
</evidence>
<name>A0A383DK44_9ZZZZ</name>